<evidence type="ECO:0000256" key="3">
    <source>
        <dbReference type="SAM" id="MobiDB-lite"/>
    </source>
</evidence>
<dbReference type="PANTHER" id="PTHR14791">
    <property type="entry name" value="BOMB/KIRA PROTEINS"/>
    <property type="match status" value="1"/>
</dbReference>
<dbReference type="STRING" id="49390.A0A068TXR2"/>
<dbReference type="OMA" id="QRHNSFK"/>
<dbReference type="InterPro" id="IPR036020">
    <property type="entry name" value="WW_dom_sf"/>
</dbReference>
<reference evidence="6" key="1">
    <citation type="journal article" date="2014" name="Science">
        <title>The coffee genome provides insight into the convergent evolution of caffeine biosynthesis.</title>
        <authorList>
            <person name="Denoeud F."/>
            <person name="Carretero-Paulet L."/>
            <person name="Dereeper A."/>
            <person name="Droc G."/>
            <person name="Guyot R."/>
            <person name="Pietrella M."/>
            <person name="Zheng C."/>
            <person name="Alberti A."/>
            <person name="Anthony F."/>
            <person name="Aprea G."/>
            <person name="Aury J.M."/>
            <person name="Bento P."/>
            <person name="Bernard M."/>
            <person name="Bocs S."/>
            <person name="Campa C."/>
            <person name="Cenci A."/>
            <person name="Combes M.C."/>
            <person name="Crouzillat D."/>
            <person name="Da Silva C."/>
            <person name="Daddiego L."/>
            <person name="De Bellis F."/>
            <person name="Dussert S."/>
            <person name="Garsmeur O."/>
            <person name="Gayraud T."/>
            <person name="Guignon V."/>
            <person name="Jahn K."/>
            <person name="Jamilloux V."/>
            <person name="Joet T."/>
            <person name="Labadie K."/>
            <person name="Lan T."/>
            <person name="Leclercq J."/>
            <person name="Lepelley M."/>
            <person name="Leroy T."/>
            <person name="Li L.T."/>
            <person name="Librado P."/>
            <person name="Lopez L."/>
            <person name="Munoz A."/>
            <person name="Noel B."/>
            <person name="Pallavicini A."/>
            <person name="Perrotta G."/>
            <person name="Poncet V."/>
            <person name="Pot D."/>
            <person name="Priyono X."/>
            <person name="Rigoreau M."/>
            <person name="Rouard M."/>
            <person name="Rozas J."/>
            <person name="Tranchant-Dubreuil C."/>
            <person name="VanBuren R."/>
            <person name="Zhang Q."/>
            <person name="Andrade A.C."/>
            <person name="Argout X."/>
            <person name="Bertrand B."/>
            <person name="de Kochko A."/>
            <person name="Graziosi G."/>
            <person name="Henry R.J."/>
            <person name="Jayarama X."/>
            <person name="Ming R."/>
            <person name="Nagai C."/>
            <person name="Rounsley S."/>
            <person name="Sankoff D."/>
            <person name="Giuliano G."/>
            <person name="Albert V.A."/>
            <person name="Wincker P."/>
            <person name="Lashermes P."/>
        </authorList>
    </citation>
    <scope>NUCLEOTIDE SEQUENCE [LARGE SCALE GENOMIC DNA]</scope>
    <source>
        <strain evidence="6">cv. DH200-94</strain>
    </source>
</reference>
<feature type="region of interest" description="Disordered" evidence="3">
    <location>
        <begin position="95"/>
        <end position="130"/>
    </location>
</feature>
<dbReference type="InParanoid" id="A0A068TXR2"/>
<dbReference type="FunCoup" id="A0A068TXR2">
    <property type="interactions" value="585"/>
</dbReference>
<dbReference type="Gene3D" id="2.20.70.10">
    <property type="match status" value="1"/>
</dbReference>
<dbReference type="SUPFAM" id="SSF51045">
    <property type="entry name" value="WW domain"/>
    <property type="match status" value="1"/>
</dbReference>
<gene>
    <name evidence="5" type="ORF">GSCOC_T00034546001</name>
</gene>
<feature type="compositionally biased region" description="Pro residues" evidence="3">
    <location>
        <begin position="103"/>
        <end position="115"/>
    </location>
</feature>
<keyword evidence="2" id="KW-0963">Cytoplasm</keyword>
<dbReference type="OrthoDB" id="1424894at2759"/>
<protein>
    <recommendedName>
        <fullName evidence="4">WW domain-containing protein</fullName>
    </recommendedName>
</protein>
<proteinExistence type="predicted"/>
<comment type="subcellular location">
    <subcellularLocation>
        <location evidence="1">Cytoplasm</location>
    </subcellularLocation>
</comment>
<feature type="region of interest" description="Disordered" evidence="3">
    <location>
        <begin position="23"/>
        <end position="69"/>
    </location>
</feature>
<dbReference type="Proteomes" id="UP000295252">
    <property type="component" value="Chromosome II"/>
</dbReference>
<evidence type="ECO:0000256" key="1">
    <source>
        <dbReference type="ARBA" id="ARBA00004496"/>
    </source>
</evidence>
<feature type="domain" description="WW" evidence="4">
    <location>
        <begin position="68"/>
        <end position="102"/>
    </location>
</feature>
<dbReference type="AlphaFoldDB" id="A0A068TXR2"/>
<name>A0A068TXR2_COFCA</name>
<dbReference type="InterPro" id="IPR051105">
    <property type="entry name" value="WWC/KIBRA_Hippo_Reg"/>
</dbReference>
<dbReference type="Gramene" id="CDP01051">
    <property type="protein sequence ID" value="CDP01051"/>
    <property type="gene ID" value="GSCOC_T00034546001"/>
</dbReference>
<dbReference type="EMBL" id="HG739090">
    <property type="protein sequence ID" value="CDP01051.1"/>
    <property type="molecule type" value="Genomic_DNA"/>
</dbReference>
<evidence type="ECO:0000313" key="6">
    <source>
        <dbReference type="Proteomes" id="UP000295252"/>
    </source>
</evidence>
<dbReference type="InterPro" id="IPR001202">
    <property type="entry name" value="WW_dom"/>
</dbReference>
<keyword evidence="6" id="KW-1185">Reference proteome</keyword>
<evidence type="ECO:0000313" key="5">
    <source>
        <dbReference type="EMBL" id="CDP01051.1"/>
    </source>
</evidence>
<evidence type="ECO:0000256" key="2">
    <source>
        <dbReference type="ARBA" id="ARBA00022490"/>
    </source>
</evidence>
<dbReference type="PANTHER" id="PTHR14791:SF42">
    <property type="entry name" value="F16L1.2 PROTEIN"/>
    <property type="match status" value="1"/>
</dbReference>
<dbReference type="PROSITE" id="PS50020">
    <property type="entry name" value="WW_DOMAIN_2"/>
    <property type="match status" value="1"/>
</dbReference>
<dbReference type="PhylomeDB" id="A0A068TXR2"/>
<accession>A0A068TXR2</accession>
<feature type="compositionally biased region" description="Basic and acidic residues" evidence="3">
    <location>
        <begin position="38"/>
        <end position="50"/>
    </location>
</feature>
<dbReference type="GO" id="GO:0005737">
    <property type="term" value="C:cytoplasm"/>
    <property type="evidence" value="ECO:0007669"/>
    <property type="project" value="UniProtKB-SubCell"/>
</dbReference>
<sequence length="239" mass="26766">MVSLHTSLSPSRRKIIPELENLFKKRKLHDDDDDDDRPDQAPRKIPDHPIKGQPMIKPTPDTELQLETPTPMEWQRCLDIKSGQIYFYNTRTNKRMLTDPRSSPEPPVPPPPPQPSHGHMSLDLELNLPCGSSGKTQVTNIFTKNNSGSTSNSLGDDHELLVNSSATKNNNDQKGGLTRSPSWLTFEGSEQEMVAAACKKCHMLVMMCKSSPSCPNCKFMHPPEQTSPSLLKRRLSLLC</sequence>
<evidence type="ECO:0000259" key="4">
    <source>
        <dbReference type="PROSITE" id="PS50020"/>
    </source>
</evidence>
<organism evidence="5 6">
    <name type="scientific">Coffea canephora</name>
    <name type="common">Robusta coffee</name>
    <dbReference type="NCBI Taxonomy" id="49390"/>
    <lineage>
        <taxon>Eukaryota</taxon>
        <taxon>Viridiplantae</taxon>
        <taxon>Streptophyta</taxon>
        <taxon>Embryophyta</taxon>
        <taxon>Tracheophyta</taxon>
        <taxon>Spermatophyta</taxon>
        <taxon>Magnoliopsida</taxon>
        <taxon>eudicotyledons</taxon>
        <taxon>Gunneridae</taxon>
        <taxon>Pentapetalae</taxon>
        <taxon>asterids</taxon>
        <taxon>lamiids</taxon>
        <taxon>Gentianales</taxon>
        <taxon>Rubiaceae</taxon>
        <taxon>Ixoroideae</taxon>
        <taxon>Gardenieae complex</taxon>
        <taxon>Bertiereae - Coffeeae clade</taxon>
        <taxon>Coffeeae</taxon>
        <taxon>Coffea</taxon>
    </lineage>
</organism>